<dbReference type="EC" id="1.14.13.196" evidence="4"/>
<keyword evidence="6" id="KW-0274">FAD</keyword>
<evidence type="ECO:0000256" key="9">
    <source>
        <dbReference type="ARBA" id="ARBA00047598"/>
    </source>
</evidence>
<evidence type="ECO:0000256" key="3">
    <source>
        <dbReference type="ARBA" id="ARBA00007588"/>
    </source>
</evidence>
<evidence type="ECO:0000256" key="10">
    <source>
        <dbReference type="ARBA" id="ARBA00049248"/>
    </source>
</evidence>
<dbReference type="EMBL" id="LSBJ02000001">
    <property type="protein sequence ID" value="OAQ74277.1"/>
    <property type="molecule type" value="Genomic_DNA"/>
</dbReference>
<dbReference type="STRING" id="1380566.A0A179G8Z2"/>
<comment type="caution">
    <text evidence="12">The sequence shown here is derived from an EMBL/GenBank/DDBJ whole genome shotgun (WGS) entry which is preliminary data.</text>
</comment>
<evidence type="ECO:0000256" key="1">
    <source>
        <dbReference type="ARBA" id="ARBA00001974"/>
    </source>
</evidence>
<keyword evidence="8" id="KW-0560">Oxidoreductase</keyword>
<comment type="catalytic activity">
    <reaction evidence="9">
        <text>L-ornithine + NADPH + O2 = N(5)-hydroxy-L-ornithine + NADP(+) + H2O</text>
        <dbReference type="Rhea" id="RHEA:41508"/>
        <dbReference type="ChEBI" id="CHEBI:15377"/>
        <dbReference type="ChEBI" id="CHEBI:15379"/>
        <dbReference type="ChEBI" id="CHEBI:46911"/>
        <dbReference type="ChEBI" id="CHEBI:57783"/>
        <dbReference type="ChEBI" id="CHEBI:58349"/>
        <dbReference type="ChEBI" id="CHEBI:78275"/>
        <dbReference type="EC" id="1.14.13.196"/>
    </reaction>
</comment>
<dbReference type="GeneID" id="28854935"/>
<dbReference type="GO" id="GO:0006879">
    <property type="term" value="P:intracellular iron ion homeostasis"/>
    <property type="evidence" value="ECO:0007669"/>
    <property type="project" value="TreeGrafter"/>
</dbReference>
<evidence type="ECO:0000256" key="11">
    <source>
        <dbReference type="SAM" id="MobiDB-lite"/>
    </source>
</evidence>
<accession>A0A179G8Z2</accession>
<dbReference type="InterPro" id="IPR036188">
    <property type="entry name" value="FAD/NAD-bd_sf"/>
</dbReference>
<dbReference type="Pfam" id="PF13434">
    <property type="entry name" value="Lys_Orn_oxgnase"/>
    <property type="match status" value="1"/>
</dbReference>
<feature type="region of interest" description="Disordered" evidence="11">
    <location>
        <begin position="68"/>
        <end position="134"/>
    </location>
</feature>
<evidence type="ECO:0000256" key="4">
    <source>
        <dbReference type="ARBA" id="ARBA00012881"/>
    </source>
</evidence>
<dbReference type="PRINTS" id="PR00368">
    <property type="entry name" value="FADPNR"/>
</dbReference>
<dbReference type="RefSeq" id="XP_018150360.1">
    <property type="nucleotide sequence ID" value="XM_018290941.1"/>
</dbReference>
<keyword evidence="7" id="KW-0521">NADP</keyword>
<protein>
    <recommendedName>
        <fullName evidence="4">L-ornithine N(5)-monooxygenase [NAD(P)H]</fullName>
        <ecNumber evidence="4">1.14.13.196</ecNumber>
    </recommendedName>
</protein>
<organism evidence="12 13">
    <name type="scientific">Pochonia chlamydosporia 170</name>
    <dbReference type="NCBI Taxonomy" id="1380566"/>
    <lineage>
        <taxon>Eukaryota</taxon>
        <taxon>Fungi</taxon>
        <taxon>Dikarya</taxon>
        <taxon>Ascomycota</taxon>
        <taxon>Pezizomycotina</taxon>
        <taxon>Sordariomycetes</taxon>
        <taxon>Hypocreomycetidae</taxon>
        <taxon>Hypocreales</taxon>
        <taxon>Clavicipitaceae</taxon>
        <taxon>Pochonia</taxon>
    </lineage>
</organism>
<dbReference type="OrthoDB" id="3519933at2759"/>
<dbReference type="Gene3D" id="3.50.50.60">
    <property type="entry name" value="FAD/NAD(P)-binding domain"/>
    <property type="match status" value="1"/>
</dbReference>
<reference evidence="12 13" key="1">
    <citation type="journal article" date="2016" name="PLoS Pathog.">
        <title>Biosynthesis of antibiotic leucinostatins in bio-control fungus Purpureocillium lilacinum and their inhibition on phytophthora revealed by genome mining.</title>
        <authorList>
            <person name="Wang G."/>
            <person name="Liu Z."/>
            <person name="Lin R."/>
            <person name="Li E."/>
            <person name="Mao Z."/>
            <person name="Ling J."/>
            <person name="Yang Y."/>
            <person name="Yin W.B."/>
            <person name="Xie B."/>
        </authorList>
    </citation>
    <scope>NUCLEOTIDE SEQUENCE [LARGE SCALE GENOMIC DNA]</scope>
    <source>
        <strain evidence="12">170</strain>
    </source>
</reference>
<keyword evidence="5" id="KW-0285">Flavoprotein</keyword>
<evidence type="ECO:0000256" key="5">
    <source>
        <dbReference type="ARBA" id="ARBA00022630"/>
    </source>
</evidence>
<dbReference type="InterPro" id="IPR025700">
    <property type="entry name" value="Lys/Orn_oxygenase"/>
</dbReference>
<keyword evidence="13" id="KW-1185">Reference proteome</keyword>
<dbReference type="GO" id="GO:0004497">
    <property type="term" value="F:monooxygenase activity"/>
    <property type="evidence" value="ECO:0007669"/>
    <property type="project" value="UniProtKB-KW"/>
</dbReference>
<proteinExistence type="inferred from homology"/>
<dbReference type="PANTHER" id="PTHR42802:SF1">
    <property type="entry name" value="L-ORNITHINE N(5)-MONOOXYGENASE"/>
    <property type="match status" value="1"/>
</dbReference>
<evidence type="ECO:0000313" key="13">
    <source>
        <dbReference type="Proteomes" id="UP000078397"/>
    </source>
</evidence>
<dbReference type="Proteomes" id="UP000078397">
    <property type="component" value="Unassembled WGS sequence"/>
</dbReference>
<comment type="similarity">
    <text evidence="3">Belongs to the lysine N(6)-hydroxylase/L-ornithine N(5)-oxygenase family.</text>
</comment>
<evidence type="ECO:0000256" key="8">
    <source>
        <dbReference type="ARBA" id="ARBA00023002"/>
    </source>
</evidence>
<dbReference type="KEGG" id="pchm:VFPPC_13164"/>
<sequence length="618" mass="66949">MSPHSEEVVLTSNGAAEIALNGNGITLSSNGGNRVSDDMEMEAPVAPSSVAASEGNLAMDAPHLLSSTKPILNSKSSSSTNGHNYNGTRTTASSNSATTNGNGVAAHHANGHAVHGTHGESNTNGHGINGHKSLNGAAQSSPYLVPAPLDAEFDLICVGFGPASLSVAVAMHDALAAGKSLLPGGSHPKVLFIEKQNQFAWHSGMLLPGAKMQISFVKDLATLRDPRSEFTFLNYLHRQDRLVDFTNLSTFLPARVEYEDYLRWCSSFFTRLVQFGQQVVSVSPNDASKGSVRSFTVQSQEVATGQTHTYRGRHVLMATGGQPSMPKSFPLKHPQIIHSSQYANVIHKLIPKTTTPCRVVVVGAGQSAAEIFNNVSSRYPNSKTYLVMRQEFLRPSDDSPFVNSVFNPEYIDCLFPKSAKYRNNLLTEARATNYGVVRLELIEALYERMYDQRRELGPNEKTWSNRIMGGKQITSIEPRGETLELKIQDVQDSALDGFLDVAHEEIIEADLVIAATGYQRNAHVNMLKDAWNLLPKATPGGLEFSKGISGWNVDTEQGERKIAVGRDYKVKFAPGAVADEAGVWLQGCCEGTHGLSDTLLSVLATRSGEIVDNIFGTH</sequence>
<dbReference type="SUPFAM" id="SSF51905">
    <property type="entry name" value="FAD/NAD(P)-binding domain"/>
    <property type="match status" value="2"/>
</dbReference>
<gene>
    <name evidence="12" type="ORF">VFPPC_13164</name>
</gene>
<feature type="compositionally biased region" description="Low complexity" evidence="11">
    <location>
        <begin position="86"/>
        <end position="116"/>
    </location>
</feature>
<evidence type="ECO:0000256" key="6">
    <source>
        <dbReference type="ARBA" id="ARBA00022827"/>
    </source>
</evidence>
<evidence type="ECO:0000256" key="7">
    <source>
        <dbReference type="ARBA" id="ARBA00022857"/>
    </source>
</evidence>
<name>A0A179G8Z2_METCM</name>
<comment type="catalytic activity">
    <reaction evidence="10">
        <text>L-ornithine + NADH + O2 = N(5)-hydroxy-L-ornithine + NAD(+) + H2O</text>
        <dbReference type="Rhea" id="RHEA:41512"/>
        <dbReference type="ChEBI" id="CHEBI:15377"/>
        <dbReference type="ChEBI" id="CHEBI:15379"/>
        <dbReference type="ChEBI" id="CHEBI:46911"/>
        <dbReference type="ChEBI" id="CHEBI:57540"/>
        <dbReference type="ChEBI" id="CHEBI:57945"/>
        <dbReference type="ChEBI" id="CHEBI:78275"/>
        <dbReference type="EC" id="1.14.13.196"/>
    </reaction>
</comment>
<evidence type="ECO:0000313" key="12">
    <source>
        <dbReference type="EMBL" id="OAQ74277.1"/>
    </source>
</evidence>
<comment type="pathway">
    <text evidence="2">Siderophore biosynthesis.</text>
</comment>
<dbReference type="PANTHER" id="PTHR42802">
    <property type="entry name" value="MONOOXYGENASE"/>
    <property type="match status" value="1"/>
</dbReference>
<feature type="compositionally biased region" description="Polar residues" evidence="11">
    <location>
        <begin position="68"/>
        <end position="85"/>
    </location>
</feature>
<evidence type="ECO:0000256" key="2">
    <source>
        <dbReference type="ARBA" id="ARBA00004924"/>
    </source>
</evidence>
<comment type="cofactor">
    <cofactor evidence="1">
        <name>FAD</name>
        <dbReference type="ChEBI" id="CHEBI:57692"/>
    </cofactor>
</comment>
<dbReference type="AlphaFoldDB" id="A0A179G8Z2"/>